<evidence type="ECO:0000256" key="1">
    <source>
        <dbReference type="SAM" id="MobiDB-lite"/>
    </source>
</evidence>
<proteinExistence type="predicted"/>
<accession>A0A3R7PEG9</accession>
<protein>
    <submittedName>
        <fullName evidence="2">Uncharacterized protein</fullName>
    </submittedName>
</protein>
<feature type="region of interest" description="Disordered" evidence="1">
    <location>
        <begin position="154"/>
        <end position="174"/>
    </location>
</feature>
<reference evidence="2 3" key="1">
    <citation type="journal article" date="2018" name="BMC Genomics">
        <title>Genomic comparison of Trypanosoma conorhini and Trypanosoma rangeli to Trypanosoma cruzi strains of high and low virulence.</title>
        <authorList>
            <person name="Bradwell K.R."/>
            <person name="Koparde V.N."/>
            <person name="Matveyev A.V."/>
            <person name="Serrano M.G."/>
            <person name="Alves J.M."/>
            <person name="Parikh H."/>
            <person name="Huang B."/>
            <person name="Lee V."/>
            <person name="Espinosa-Alvarez O."/>
            <person name="Ortiz P.A."/>
            <person name="Costa-Martins A.G."/>
            <person name="Teixeira M.M."/>
            <person name="Buck G.A."/>
        </authorList>
    </citation>
    <scope>NUCLEOTIDE SEQUENCE [LARGE SCALE GENOMIC DNA]</scope>
    <source>
        <strain evidence="2 3">025E</strain>
    </source>
</reference>
<feature type="region of interest" description="Disordered" evidence="1">
    <location>
        <begin position="1"/>
        <end position="20"/>
    </location>
</feature>
<organism evidence="2 3">
    <name type="scientific">Trypanosoma conorhini</name>
    <dbReference type="NCBI Taxonomy" id="83891"/>
    <lineage>
        <taxon>Eukaryota</taxon>
        <taxon>Discoba</taxon>
        <taxon>Euglenozoa</taxon>
        <taxon>Kinetoplastea</taxon>
        <taxon>Metakinetoplastina</taxon>
        <taxon>Trypanosomatida</taxon>
        <taxon>Trypanosomatidae</taxon>
        <taxon>Trypanosoma</taxon>
    </lineage>
</organism>
<feature type="compositionally biased region" description="Low complexity" evidence="1">
    <location>
        <begin position="8"/>
        <end position="20"/>
    </location>
</feature>
<dbReference type="RefSeq" id="XP_029228615.1">
    <property type="nucleotide sequence ID" value="XM_029371298.1"/>
</dbReference>
<dbReference type="GeneID" id="40317999"/>
<comment type="caution">
    <text evidence="2">The sequence shown here is derived from an EMBL/GenBank/DDBJ whole genome shotgun (WGS) entry which is preliminary data.</text>
</comment>
<gene>
    <name evidence="2" type="ORF">Tco025E_04388</name>
</gene>
<keyword evidence="3" id="KW-1185">Reference proteome</keyword>
<dbReference type="AlphaFoldDB" id="A0A3R7PEG9"/>
<dbReference type="EMBL" id="MKKU01000221">
    <property type="protein sequence ID" value="RNF18811.1"/>
    <property type="molecule type" value="Genomic_DNA"/>
</dbReference>
<evidence type="ECO:0000313" key="3">
    <source>
        <dbReference type="Proteomes" id="UP000284403"/>
    </source>
</evidence>
<evidence type="ECO:0000313" key="2">
    <source>
        <dbReference type="EMBL" id="RNF18811.1"/>
    </source>
</evidence>
<feature type="compositionally biased region" description="Gly residues" evidence="1">
    <location>
        <begin position="165"/>
        <end position="174"/>
    </location>
</feature>
<sequence length="174" mass="18555">MKTTGRLPTPTASERSRPSRSAAQLSSRCCSPSPDDDWGGCAWRRRVVSCCCGCGCGGLGALQRLRHPAPNGAGDPLALALHHFLHLAGLRFFCGRPAPQGVRVAGGENAAARKLLREKRRWPQEAVLVRPALKLVTPQPVQQHNVELGVPGGAAVEEKHSLRKGGVGGSRHLR</sequence>
<name>A0A3R7PEG9_9TRYP</name>
<dbReference type="Proteomes" id="UP000284403">
    <property type="component" value="Unassembled WGS sequence"/>
</dbReference>